<dbReference type="InterPro" id="IPR052026">
    <property type="entry name" value="ExeA_AAA_ATPase_DNA-bind"/>
</dbReference>
<dbReference type="RefSeq" id="WP_336613089.1">
    <property type="nucleotide sequence ID" value="NZ_JADBHS010000001.1"/>
</dbReference>
<sequence length="294" mass="33232">MLKTIERLEAFLKDEGISANVLSRSLERVSSATLSQFRAGKYKGDNKDVADKINRYIDGYYEKKIKREQSPLNEMKSEIVETNDFTMGSYVIDETVDECELGLIYGLPGTGKTTILSEYAKNHPNAVLIKTNRFYKAKTLLDKICTELGIESAGDNATKLDKIVKFLKQSDRILLIDEAENLPIQALDGLRAIWMESGKPMVLVGTELLKDKLVGSSGELKRFYNRICNVHVMKGLSESESVEIYGTNLIYKYCENDFRASSKLYKKAYKAAKFKNKEIDSELIEDALTMVVIK</sequence>
<dbReference type="PANTHER" id="PTHR35894">
    <property type="entry name" value="GENERAL SECRETION PATHWAY PROTEIN A-RELATED"/>
    <property type="match status" value="1"/>
</dbReference>
<dbReference type="AlphaFoldDB" id="A0ABD4JFG3"/>
<evidence type="ECO:0000313" key="2">
    <source>
        <dbReference type="EMBL" id="MBE2985529.1"/>
    </source>
</evidence>
<evidence type="ECO:0000259" key="1">
    <source>
        <dbReference type="SMART" id="SM00382"/>
    </source>
</evidence>
<dbReference type="InterPro" id="IPR049945">
    <property type="entry name" value="AAA_22"/>
</dbReference>
<evidence type="ECO:0000313" key="3">
    <source>
        <dbReference type="Proteomes" id="UP001318760"/>
    </source>
</evidence>
<dbReference type="InterPro" id="IPR010982">
    <property type="entry name" value="Lambda_DNA-bd_dom_sf"/>
</dbReference>
<gene>
    <name evidence="2" type="ORF">CCAL12919_00070</name>
</gene>
<dbReference type="InterPro" id="IPR003593">
    <property type="entry name" value="AAA+_ATPase"/>
</dbReference>
<accession>A0ABD4JFG3</accession>
<proteinExistence type="predicted"/>
<dbReference type="EMBL" id="JADBHS010000001">
    <property type="protein sequence ID" value="MBE2985529.1"/>
    <property type="molecule type" value="Genomic_DNA"/>
</dbReference>
<organism evidence="2 3">
    <name type="scientific">Campylobacter californiensis</name>
    <dbReference type="NCBI Taxonomy" id="1032243"/>
    <lineage>
        <taxon>Bacteria</taxon>
        <taxon>Pseudomonadati</taxon>
        <taxon>Campylobacterota</taxon>
        <taxon>Epsilonproteobacteria</taxon>
        <taxon>Campylobacterales</taxon>
        <taxon>Campylobacteraceae</taxon>
        <taxon>Campylobacter</taxon>
    </lineage>
</organism>
<protein>
    <submittedName>
        <fullName evidence="2">AAA family ATPase</fullName>
    </submittedName>
</protein>
<comment type="caution">
    <text evidence="2">The sequence shown here is derived from an EMBL/GenBank/DDBJ whole genome shotgun (WGS) entry which is preliminary data.</text>
</comment>
<reference evidence="2 3" key="1">
    <citation type="submission" date="2020-10" db="EMBL/GenBank/DDBJ databases">
        <title>Campylobacter californiensis sp. nov. isolated from cattle and feral swine in California.</title>
        <authorList>
            <person name="Miller W.G."/>
        </authorList>
    </citation>
    <scope>NUCLEOTIDE SEQUENCE [LARGE SCALE GENOMIC DNA]</scope>
    <source>
        <strain evidence="2 3">RM12919</strain>
    </source>
</reference>
<dbReference type="InterPro" id="IPR027417">
    <property type="entry name" value="P-loop_NTPase"/>
</dbReference>
<dbReference type="SUPFAM" id="SSF52540">
    <property type="entry name" value="P-loop containing nucleoside triphosphate hydrolases"/>
    <property type="match status" value="1"/>
</dbReference>
<feature type="domain" description="AAA+ ATPase" evidence="1">
    <location>
        <begin position="98"/>
        <end position="228"/>
    </location>
</feature>
<dbReference type="PANTHER" id="PTHR35894:SF5">
    <property type="entry name" value="MU-LIKE PROPHAGE FLUMU DNA TRANSPOSITION PROTEIN B"/>
    <property type="match status" value="1"/>
</dbReference>
<dbReference type="Gene3D" id="3.40.50.300">
    <property type="entry name" value="P-loop containing nucleotide triphosphate hydrolases"/>
    <property type="match status" value="1"/>
</dbReference>
<dbReference type="Pfam" id="PF13401">
    <property type="entry name" value="AAA_22"/>
    <property type="match status" value="1"/>
</dbReference>
<dbReference type="Proteomes" id="UP001318760">
    <property type="component" value="Unassembled WGS sequence"/>
</dbReference>
<name>A0ABD4JFG3_9BACT</name>
<dbReference type="Gene3D" id="1.10.260.40">
    <property type="entry name" value="lambda repressor-like DNA-binding domains"/>
    <property type="match status" value="1"/>
</dbReference>
<dbReference type="SMART" id="SM00382">
    <property type="entry name" value="AAA"/>
    <property type="match status" value="1"/>
</dbReference>